<proteinExistence type="predicted"/>
<accession>A0A2R6AWD6</accession>
<protein>
    <submittedName>
        <fullName evidence="2">Uncharacterized protein</fullName>
    </submittedName>
</protein>
<dbReference type="Proteomes" id="UP000240490">
    <property type="component" value="Unassembled WGS sequence"/>
</dbReference>
<evidence type="ECO:0000256" key="1">
    <source>
        <dbReference type="SAM" id="Phobius"/>
    </source>
</evidence>
<name>A0A2R6AWD6_9ARCH</name>
<reference evidence="2 3" key="1">
    <citation type="submission" date="2017-04" db="EMBL/GenBank/DDBJ databases">
        <title>Novel microbial lineages endemic to geothermal iron-oxide mats fill important gaps in the evolutionary history of Archaea.</title>
        <authorList>
            <person name="Jay Z.J."/>
            <person name="Beam J.P."/>
            <person name="Dlakic M."/>
            <person name="Rusch D.B."/>
            <person name="Kozubal M.A."/>
            <person name="Inskeep W.P."/>
        </authorList>
    </citation>
    <scope>NUCLEOTIDE SEQUENCE [LARGE SCALE GENOMIC DNA]</scope>
    <source>
        <strain evidence="2">ECH_B_SAG-M15</strain>
    </source>
</reference>
<dbReference type="EMBL" id="NEXJ01000073">
    <property type="protein sequence ID" value="PSN90699.1"/>
    <property type="molecule type" value="Genomic_DNA"/>
</dbReference>
<organism evidence="2 3">
    <name type="scientific">Candidatus Marsarchaeota G2 archaeon ECH_B_SAG-M15</name>
    <dbReference type="NCBI Taxonomy" id="1978162"/>
    <lineage>
        <taxon>Archaea</taxon>
        <taxon>Candidatus Marsarchaeota</taxon>
        <taxon>Candidatus Marsarchaeota group 2</taxon>
    </lineage>
</organism>
<evidence type="ECO:0000313" key="2">
    <source>
        <dbReference type="EMBL" id="PSN90699.1"/>
    </source>
</evidence>
<feature type="transmembrane region" description="Helical" evidence="1">
    <location>
        <begin position="177"/>
        <end position="197"/>
    </location>
</feature>
<gene>
    <name evidence="2" type="ORF">B9Q08_04105</name>
</gene>
<keyword evidence="1" id="KW-1133">Transmembrane helix</keyword>
<dbReference type="AlphaFoldDB" id="A0A2R6AWD6"/>
<feature type="transmembrane region" description="Helical" evidence="1">
    <location>
        <begin position="239"/>
        <end position="257"/>
    </location>
</feature>
<comment type="caution">
    <text evidence="2">The sequence shown here is derived from an EMBL/GenBank/DDBJ whole genome shotgun (WGS) entry which is preliminary data.</text>
</comment>
<sequence length="328" mass="35705">MGGNPTSGPTALDIIGLLKHRLRLFLGGLWLLDGLLQMQPQMFTSNFPAQVLLPSFQSLPQPLRAFALGTLYPYIQLHEQVFNTLALLVQVALGAIILVAPKRLYGVSLVTSIVWSTLIWVFGQALGSIFAFTGGGTLMLGTPSIYTGFPGSGLLYIYLSLILLLPDKVWENHSRKSLSPLWDFAPLLLTGALIAQLNPNLFTASGQATIFQSNLDTNIPQALAWSVASLAGYSMASPFLANILEVIPIISLIALWLTGHRRTAFILSCVYLAFAWWFGMGLGGLLTGLGTDPNTPPLLLAISYLTLEKQVFEKRVLVENTMSAPRYN</sequence>
<feature type="transmembrane region" description="Helical" evidence="1">
    <location>
        <begin position="112"/>
        <end position="133"/>
    </location>
</feature>
<feature type="transmembrane region" description="Helical" evidence="1">
    <location>
        <begin position="145"/>
        <end position="165"/>
    </location>
</feature>
<feature type="transmembrane region" description="Helical" evidence="1">
    <location>
        <begin position="264"/>
        <end position="289"/>
    </location>
</feature>
<keyword evidence="1" id="KW-0812">Transmembrane</keyword>
<evidence type="ECO:0000313" key="3">
    <source>
        <dbReference type="Proteomes" id="UP000240490"/>
    </source>
</evidence>
<feature type="transmembrane region" description="Helical" evidence="1">
    <location>
        <begin position="81"/>
        <end position="100"/>
    </location>
</feature>
<keyword evidence="1" id="KW-0472">Membrane</keyword>